<protein>
    <submittedName>
        <fullName evidence="1">Uncharacterized protein</fullName>
    </submittedName>
</protein>
<evidence type="ECO:0000313" key="1">
    <source>
        <dbReference type="EMBL" id="KKL70696.1"/>
    </source>
</evidence>
<reference evidence="1" key="1">
    <citation type="journal article" date="2015" name="Nature">
        <title>Complex archaea that bridge the gap between prokaryotes and eukaryotes.</title>
        <authorList>
            <person name="Spang A."/>
            <person name="Saw J.H."/>
            <person name="Jorgensen S.L."/>
            <person name="Zaremba-Niedzwiedzka K."/>
            <person name="Martijn J."/>
            <person name="Lind A.E."/>
            <person name="van Eijk R."/>
            <person name="Schleper C."/>
            <person name="Guy L."/>
            <person name="Ettema T.J."/>
        </authorList>
    </citation>
    <scope>NUCLEOTIDE SEQUENCE</scope>
</reference>
<accession>A0A0F9EWQ3</accession>
<name>A0A0F9EWQ3_9ZZZZ</name>
<gene>
    <name evidence="1" type="ORF">LCGC14_2102320</name>
</gene>
<comment type="caution">
    <text evidence="1">The sequence shown here is derived from an EMBL/GenBank/DDBJ whole genome shotgun (WGS) entry which is preliminary data.</text>
</comment>
<dbReference type="EMBL" id="LAZR01025822">
    <property type="protein sequence ID" value="KKL70696.1"/>
    <property type="molecule type" value="Genomic_DNA"/>
</dbReference>
<dbReference type="AlphaFoldDB" id="A0A0F9EWQ3"/>
<proteinExistence type="predicted"/>
<organism evidence="1">
    <name type="scientific">marine sediment metagenome</name>
    <dbReference type="NCBI Taxonomy" id="412755"/>
    <lineage>
        <taxon>unclassified sequences</taxon>
        <taxon>metagenomes</taxon>
        <taxon>ecological metagenomes</taxon>
    </lineage>
</organism>
<sequence length="109" mass="11627">MGRYALENENMGLLGAVSSTQMTISGSQTLSEKLPPTPLSRRKTLLVYNYNTETADVLFVGASGIDIAENTGIPIKPGNGISLDLSRSELWAFVPATTSGIDVRLLEIA</sequence>